<dbReference type="EMBL" id="ACQT01000036">
    <property type="protein sequence ID" value="EER60866.1"/>
    <property type="molecule type" value="Genomic_DNA"/>
</dbReference>
<dbReference type="FunFam" id="3.40.50.720:FF:000084">
    <property type="entry name" value="Short-chain dehydrogenase reductase"/>
    <property type="match status" value="1"/>
</dbReference>
<name>C5T3U5_ACIDE</name>
<dbReference type="NCBIfam" id="NF005559">
    <property type="entry name" value="PRK07231.1"/>
    <property type="match status" value="1"/>
</dbReference>
<comment type="similarity">
    <text evidence="1">Belongs to the short-chain dehydrogenases/reductases (SDR) family.</text>
</comment>
<dbReference type="Proteomes" id="UP000003856">
    <property type="component" value="Unassembled WGS sequence"/>
</dbReference>
<dbReference type="SUPFAM" id="SSF51735">
    <property type="entry name" value="NAD(P)-binding Rossmann-fold domains"/>
    <property type="match status" value="1"/>
</dbReference>
<sequence>MNIDLNGKVAFVTGGSRGIGRSIADVLVDCGAKVAIMARGQRDLDAAVDTLEARRRGCALGVQGDVSSQEQLVSAVQRTVRHFGGLHLAVNNAGVAGKPGLLHETGADNWRQVMGINLDGVAWAMIAEIQEMMKVGGGSIVNIASVEAHTILKQFPAYVASKHALIGLTKATAADYSALGIRINSVSPGVIRTPLTMSDGQKAVTDRLAARIPLGRLGEPEEIARATVFLLSDLSGYTTGTDLVVDGAFLLRE</sequence>
<protein>
    <submittedName>
        <fullName evidence="3">Short-chain dehydrogenase/reductase SDR</fullName>
    </submittedName>
</protein>
<evidence type="ECO:0000256" key="1">
    <source>
        <dbReference type="ARBA" id="ARBA00006484"/>
    </source>
</evidence>
<dbReference type="RefSeq" id="WP_005795206.1">
    <property type="nucleotide sequence ID" value="NZ_ACQT01000036.1"/>
</dbReference>
<dbReference type="Gene3D" id="3.40.50.720">
    <property type="entry name" value="NAD(P)-binding Rossmann-like Domain"/>
    <property type="match status" value="1"/>
</dbReference>
<dbReference type="Pfam" id="PF13561">
    <property type="entry name" value="adh_short_C2"/>
    <property type="match status" value="1"/>
</dbReference>
<evidence type="ECO:0000313" key="4">
    <source>
        <dbReference type="Proteomes" id="UP000003856"/>
    </source>
</evidence>
<dbReference type="InterPro" id="IPR036291">
    <property type="entry name" value="NAD(P)-bd_dom_sf"/>
</dbReference>
<dbReference type="AlphaFoldDB" id="C5T3U5"/>
<keyword evidence="4" id="KW-1185">Reference proteome</keyword>
<reference evidence="3 4" key="1">
    <citation type="submission" date="2009-05" db="EMBL/GenBank/DDBJ databases">
        <title>The draft genome of Acidovorax delafieldii 2AN.</title>
        <authorList>
            <consortium name="US DOE Joint Genome Institute (JGI-PGF)"/>
            <person name="Lucas S."/>
            <person name="Copeland A."/>
            <person name="Lapidus A."/>
            <person name="Glavina del Rio T."/>
            <person name="Tice H."/>
            <person name="Bruce D."/>
            <person name="Goodwin L."/>
            <person name="Pitluck S."/>
            <person name="Larimer F."/>
            <person name="Land M.L."/>
            <person name="Hauser L."/>
            <person name="Shelobolina E.S."/>
            <person name="Picardal F."/>
            <person name="Roden E."/>
            <person name="Emerson D."/>
        </authorList>
    </citation>
    <scope>NUCLEOTIDE SEQUENCE [LARGE SCALE GENOMIC DNA]</scope>
    <source>
        <strain evidence="3 4">2AN</strain>
    </source>
</reference>
<dbReference type="PROSITE" id="PS00061">
    <property type="entry name" value="ADH_SHORT"/>
    <property type="match status" value="1"/>
</dbReference>
<evidence type="ECO:0000313" key="3">
    <source>
        <dbReference type="EMBL" id="EER60866.1"/>
    </source>
</evidence>
<comment type="caution">
    <text evidence="3">The sequence shown here is derived from an EMBL/GenBank/DDBJ whole genome shotgun (WGS) entry which is preliminary data.</text>
</comment>
<keyword evidence="2" id="KW-0560">Oxidoreductase</keyword>
<evidence type="ECO:0000256" key="2">
    <source>
        <dbReference type="ARBA" id="ARBA00023002"/>
    </source>
</evidence>
<dbReference type="PANTHER" id="PTHR24321:SF8">
    <property type="entry name" value="ESTRADIOL 17-BETA-DEHYDROGENASE 8-RELATED"/>
    <property type="match status" value="1"/>
</dbReference>
<accession>C5T3U5</accession>
<proteinExistence type="inferred from homology"/>
<dbReference type="InterPro" id="IPR002347">
    <property type="entry name" value="SDR_fam"/>
</dbReference>
<dbReference type="CDD" id="cd05233">
    <property type="entry name" value="SDR_c"/>
    <property type="match status" value="1"/>
</dbReference>
<organism evidence="3 4">
    <name type="scientific">Acidovorax delafieldii 2AN</name>
    <dbReference type="NCBI Taxonomy" id="573060"/>
    <lineage>
        <taxon>Bacteria</taxon>
        <taxon>Pseudomonadati</taxon>
        <taxon>Pseudomonadota</taxon>
        <taxon>Betaproteobacteria</taxon>
        <taxon>Burkholderiales</taxon>
        <taxon>Comamonadaceae</taxon>
        <taxon>Acidovorax</taxon>
    </lineage>
</organism>
<dbReference type="PATRIC" id="fig|573060.9.peg.3591"/>
<dbReference type="GO" id="GO:0016491">
    <property type="term" value="F:oxidoreductase activity"/>
    <property type="evidence" value="ECO:0007669"/>
    <property type="project" value="UniProtKB-KW"/>
</dbReference>
<dbReference type="PRINTS" id="PR00081">
    <property type="entry name" value="GDHRDH"/>
</dbReference>
<dbReference type="PANTHER" id="PTHR24321">
    <property type="entry name" value="DEHYDROGENASES, SHORT CHAIN"/>
    <property type="match status" value="1"/>
</dbReference>
<dbReference type="OrthoDB" id="7064009at2"/>
<dbReference type="InterPro" id="IPR020904">
    <property type="entry name" value="Sc_DH/Rdtase_CS"/>
</dbReference>
<gene>
    <name evidence="3" type="ORF">AcdelDRAFT_1575</name>
</gene>
<dbReference type="PRINTS" id="PR00080">
    <property type="entry name" value="SDRFAMILY"/>
</dbReference>